<dbReference type="SUPFAM" id="SSF53335">
    <property type="entry name" value="S-adenosyl-L-methionine-dependent methyltransferases"/>
    <property type="match status" value="1"/>
</dbReference>
<dbReference type="PANTHER" id="PTHR47816:SF4">
    <property type="entry name" value="RIBOSOMAL RNA SMALL SUBUNIT METHYLTRANSFERASE C"/>
    <property type="match status" value="1"/>
</dbReference>
<dbReference type="RefSeq" id="WP_141191513.1">
    <property type="nucleotide sequence ID" value="NZ_JBHUMR010000010.1"/>
</dbReference>
<name>A0ABW5PRC3_9BACI</name>
<dbReference type="PANTHER" id="PTHR47816">
    <property type="entry name" value="RIBOSOMAL RNA SMALL SUBUNIT METHYLTRANSFERASE C"/>
    <property type="match status" value="1"/>
</dbReference>
<feature type="domain" description="Methyltransferase small" evidence="3">
    <location>
        <begin position="29"/>
        <end position="194"/>
    </location>
</feature>
<dbReference type="GO" id="GO:0052916">
    <property type="term" value="F:23S rRNA (guanine(1835)-N(2))-methyltransferase activity"/>
    <property type="evidence" value="ECO:0007669"/>
    <property type="project" value="UniProtKB-EC"/>
</dbReference>
<evidence type="ECO:0000259" key="3">
    <source>
        <dbReference type="Pfam" id="PF05175"/>
    </source>
</evidence>
<accession>A0ABW5PRC3</accession>
<dbReference type="Pfam" id="PF05175">
    <property type="entry name" value="MTS"/>
    <property type="match status" value="1"/>
</dbReference>
<protein>
    <submittedName>
        <fullName evidence="4">Class I SAM-dependent methyltransferase</fullName>
        <ecNumber evidence="4">2.1.1.172</ecNumber>
        <ecNumber evidence="4">2.1.1.174</ecNumber>
    </submittedName>
</protein>
<reference evidence="5" key="1">
    <citation type="journal article" date="2019" name="Int. J. Syst. Evol. Microbiol.">
        <title>The Global Catalogue of Microorganisms (GCM) 10K type strain sequencing project: providing services to taxonomists for standard genome sequencing and annotation.</title>
        <authorList>
            <consortium name="The Broad Institute Genomics Platform"/>
            <consortium name="The Broad Institute Genome Sequencing Center for Infectious Disease"/>
            <person name="Wu L."/>
            <person name="Ma J."/>
        </authorList>
    </citation>
    <scope>NUCLEOTIDE SEQUENCE [LARGE SCALE GENOMIC DNA]</scope>
    <source>
        <strain evidence="5">TISTR 2241</strain>
    </source>
</reference>
<keyword evidence="5" id="KW-1185">Reference proteome</keyword>
<dbReference type="InterPro" id="IPR029063">
    <property type="entry name" value="SAM-dependent_MTases_sf"/>
</dbReference>
<dbReference type="EC" id="2.1.1.172" evidence="4"/>
<evidence type="ECO:0000313" key="5">
    <source>
        <dbReference type="Proteomes" id="UP001597458"/>
    </source>
</evidence>
<dbReference type="GO" id="GO:0052914">
    <property type="term" value="F:16S rRNA (guanine(1207)-N(2))-methyltransferase activity"/>
    <property type="evidence" value="ECO:0007669"/>
    <property type="project" value="UniProtKB-EC"/>
</dbReference>
<dbReference type="InterPro" id="IPR046977">
    <property type="entry name" value="RsmC/RlmG"/>
</dbReference>
<comment type="caution">
    <text evidence="4">The sequence shown here is derived from an EMBL/GenBank/DDBJ whole genome shotgun (WGS) entry which is preliminary data.</text>
</comment>
<dbReference type="InterPro" id="IPR007848">
    <property type="entry name" value="Small_mtfrase_dom"/>
</dbReference>
<sequence length="198" mass="22479">MMEHYYSKQPQTESNRHQFDTQIRNIPFKFTTDRGVFSKGDIDFGSRCLIESFTLPEVPGNLLDMGCGYGPIGITLARCYSDRHVTMVDINERAVQLAKENTQQNGVQATVFQSDRFEKVEGMFAAILTNPPIRAGKQVVHSIFREAHGHLVKGGDLWVVIQKKQGAPSALKYLEEIYDDVTTVKRNKGYYIFQAKKL</sequence>
<dbReference type="Gene3D" id="3.40.50.150">
    <property type="entry name" value="Vaccinia Virus protein VP39"/>
    <property type="match status" value="1"/>
</dbReference>
<evidence type="ECO:0000256" key="2">
    <source>
        <dbReference type="ARBA" id="ARBA00022679"/>
    </source>
</evidence>
<dbReference type="Proteomes" id="UP001597458">
    <property type="component" value="Unassembled WGS sequence"/>
</dbReference>
<dbReference type="EMBL" id="JBHUMR010000010">
    <property type="protein sequence ID" value="MFD2617368.1"/>
    <property type="molecule type" value="Genomic_DNA"/>
</dbReference>
<proteinExistence type="predicted"/>
<dbReference type="EC" id="2.1.1.174" evidence="4"/>
<gene>
    <name evidence="4" type="ORF">ACFSTF_08645</name>
</gene>
<dbReference type="CDD" id="cd02440">
    <property type="entry name" value="AdoMet_MTases"/>
    <property type="match status" value="1"/>
</dbReference>
<keyword evidence="1 4" id="KW-0489">Methyltransferase</keyword>
<keyword evidence="2 4" id="KW-0808">Transferase</keyword>
<evidence type="ECO:0000313" key="4">
    <source>
        <dbReference type="EMBL" id="MFD2617368.1"/>
    </source>
</evidence>
<organism evidence="4 5">
    <name type="scientific">Terrilactibacillus laevilacticus</name>
    <dbReference type="NCBI Taxonomy" id="1380157"/>
    <lineage>
        <taxon>Bacteria</taxon>
        <taxon>Bacillati</taxon>
        <taxon>Bacillota</taxon>
        <taxon>Bacilli</taxon>
        <taxon>Bacillales</taxon>
        <taxon>Bacillaceae</taxon>
        <taxon>Terrilactibacillus</taxon>
    </lineage>
</organism>
<evidence type="ECO:0000256" key="1">
    <source>
        <dbReference type="ARBA" id="ARBA00022603"/>
    </source>
</evidence>